<dbReference type="RefSeq" id="WP_195033730.1">
    <property type="nucleotide sequence ID" value="NZ_JADLRE010000011.1"/>
</dbReference>
<feature type="compositionally biased region" description="Basic residues" evidence="1">
    <location>
        <begin position="40"/>
        <end position="51"/>
    </location>
</feature>
<organism evidence="2 3">
    <name type="scientific">Nocardia abscessus</name>
    <dbReference type="NCBI Taxonomy" id="120957"/>
    <lineage>
        <taxon>Bacteria</taxon>
        <taxon>Bacillati</taxon>
        <taxon>Actinomycetota</taxon>
        <taxon>Actinomycetes</taxon>
        <taxon>Mycobacteriales</taxon>
        <taxon>Nocardiaceae</taxon>
        <taxon>Nocardia</taxon>
    </lineage>
</organism>
<evidence type="ECO:0000256" key="1">
    <source>
        <dbReference type="SAM" id="MobiDB-lite"/>
    </source>
</evidence>
<evidence type="ECO:0000313" key="3">
    <source>
        <dbReference type="Proteomes" id="UP000807309"/>
    </source>
</evidence>
<dbReference type="EMBL" id="JADLRE010000011">
    <property type="protein sequence ID" value="MBF6226632.1"/>
    <property type="molecule type" value="Genomic_DNA"/>
</dbReference>
<dbReference type="SUPFAM" id="SSF49695">
    <property type="entry name" value="gamma-Crystallin-like"/>
    <property type="match status" value="1"/>
</dbReference>
<evidence type="ECO:0000313" key="2">
    <source>
        <dbReference type="EMBL" id="MBF6226632.1"/>
    </source>
</evidence>
<dbReference type="Gene3D" id="2.60.20.10">
    <property type="entry name" value="Crystallins"/>
    <property type="match status" value="1"/>
</dbReference>
<dbReference type="InterPro" id="IPR011024">
    <property type="entry name" value="G_crystallin-like"/>
</dbReference>
<feature type="region of interest" description="Disordered" evidence="1">
    <location>
        <begin position="27"/>
        <end position="51"/>
    </location>
</feature>
<reference evidence="2 3" key="1">
    <citation type="submission" date="2020-10" db="EMBL/GenBank/DDBJ databases">
        <title>Identification of Nocardia species via Next-generation sequencing and recognition of intraspecies genetic diversity.</title>
        <authorList>
            <person name="Li P."/>
            <person name="Li P."/>
            <person name="Lu B."/>
        </authorList>
    </citation>
    <scope>NUCLEOTIDE SEQUENCE [LARGE SCALE GENOMIC DNA]</scope>
    <source>
        <strain evidence="2 3">N-11</strain>
    </source>
</reference>
<gene>
    <name evidence="2" type="ORF">IU470_16175</name>
</gene>
<accession>A0ABS0C8C6</accession>
<keyword evidence="3" id="KW-1185">Reference proteome</keyword>
<name>A0ABS0C8C6_9NOCA</name>
<evidence type="ECO:0008006" key="4">
    <source>
        <dbReference type="Google" id="ProtNLM"/>
    </source>
</evidence>
<protein>
    <recommendedName>
        <fullName evidence="4">Secreted protein</fullName>
    </recommendedName>
</protein>
<proteinExistence type="predicted"/>
<comment type="caution">
    <text evidence="2">The sequence shown here is derived from an EMBL/GenBank/DDBJ whole genome shotgun (WGS) entry which is preliminary data.</text>
</comment>
<dbReference type="Proteomes" id="UP000807309">
    <property type="component" value="Unassembled WGS sequence"/>
</dbReference>
<sequence>MRRTTMMARLAPAATALVSTETGMAPARVSSEVVGDRGRAEKKRSKRSRRHSTRWTTLVVAATAALGLTTTPAHAGEIPNSWWPNTVRFWETTGFSNDGVELGPGAYDLRAVTRDCVIFCWHDWNNVPSSLHVAPHTWLTVWEHEDGQGACVSFWGGEPFEPGGKTPGRPWDNLGDIAAGPSSGNWAKRVSYVTVTAVSGYQERPMTACPEAVW</sequence>